<dbReference type="Proteomes" id="UP000034947">
    <property type="component" value="Unassembled WGS sequence"/>
</dbReference>
<dbReference type="VEuPathDB" id="FungiDB:P175DRAFT_0557872"/>
<feature type="region of interest" description="Disordered" evidence="1">
    <location>
        <begin position="1"/>
        <end position="20"/>
    </location>
</feature>
<evidence type="ECO:0000256" key="1">
    <source>
        <dbReference type="SAM" id="MobiDB-lite"/>
    </source>
</evidence>
<evidence type="ECO:0000313" key="3">
    <source>
        <dbReference type="EMBL" id="KKK17095.1"/>
    </source>
</evidence>
<evidence type="ECO:0000256" key="2">
    <source>
        <dbReference type="SAM" id="Phobius"/>
    </source>
</evidence>
<dbReference type="AlphaFoldDB" id="A0A0F8WH11"/>
<sequence length="183" mass="18646">MKLEQVKLTSEGGKNGSFRQSSQKQAVDLIGLTACTLTFYVYIISTVGIANLCDGLHGNDDDDDDDDDNNPHDNDAYDILTSCNLSTTSYASVGQTTSASTSSSTSSSTTDASITVTSASTADTTPSSTESNSTNENSNGDSDSGSNNNNNAEPGGNGAAAAPHISKTASLAALMGLGVVAWL</sequence>
<proteinExistence type="predicted"/>
<evidence type="ECO:0008006" key="5">
    <source>
        <dbReference type="Google" id="ProtNLM"/>
    </source>
</evidence>
<feature type="region of interest" description="Disordered" evidence="1">
    <location>
        <begin position="94"/>
        <end position="162"/>
    </location>
</feature>
<name>A0A0F8WH11_9EURO</name>
<reference evidence="3 4" key="1">
    <citation type="submission" date="2015-02" db="EMBL/GenBank/DDBJ databases">
        <title>Draft Genome Sequences of Two Closely-Related Aflatoxigenic Aspergillus Species Obtained from the Cote d'Ivoire.</title>
        <authorList>
            <person name="Moore G.G."/>
            <person name="Beltz S.B."/>
            <person name="Mack B.M."/>
        </authorList>
    </citation>
    <scope>NUCLEOTIDE SEQUENCE [LARGE SCALE GENOMIC DNA]</scope>
    <source>
        <strain evidence="3 4">SRRC1432</strain>
    </source>
</reference>
<feature type="transmembrane region" description="Helical" evidence="2">
    <location>
        <begin position="29"/>
        <end position="50"/>
    </location>
</feature>
<feature type="compositionally biased region" description="Low complexity" evidence="1">
    <location>
        <begin position="96"/>
        <end position="162"/>
    </location>
</feature>
<accession>A0A0F8WH11</accession>
<evidence type="ECO:0000313" key="4">
    <source>
        <dbReference type="Proteomes" id="UP000034947"/>
    </source>
</evidence>
<dbReference type="EMBL" id="JYKN01002263">
    <property type="protein sequence ID" value="KKK17095.1"/>
    <property type="molecule type" value="Genomic_DNA"/>
</dbReference>
<gene>
    <name evidence="3" type="ORF">AOCH_001659</name>
</gene>
<protein>
    <recommendedName>
        <fullName evidence="5">GPI anchored protein</fullName>
    </recommendedName>
</protein>
<keyword evidence="4" id="KW-1185">Reference proteome</keyword>
<keyword evidence="2" id="KW-0472">Membrane</keyword>
<keyword evidence="2" id="KW-0812">Transmembrane</keyword>
<comment type="caution">
    <text evidence="3">The sequence shown here is derived from an EMBL/GenBank/DDBJ whole genome shotgun (WGS) entry which is preliminary data.</text>
</comment>
<keyword evidence="2" id="KW-1133">Transmembrane helix</keyword>
<organism evidence="3 4">
    <name type="scientific">Aspergillus ochraceoroseus</name>
    <dbReference type="NCBI Taxonomy" id="138278"/>
    <lineage>
        <taxon>Eukaryota</taxon>
        <taxon>Fungi</taxon>
        <taxon>Dikarya</taxon>
        <taxon>Ascomycota</taxon>
        <taxon>Pezizomycotina</taxon>
        <taxon>Eurotiomycetes</taxon>
        <taxon>Eurotiomycetidae</taxon>
        <taxon>Eurotiales</taxon>
        <taxon>Aspergillaceae</taxon>
        <taxon>Aspergillus</taxon>
        <taxon>Aspergillus subgen. Nidulantes</taxon>
    </lineage>
</organism>